<evidence type="ECO:0000256" key="1">
    <source>
        <dbReference type="ARBA" id="ARBA00023015"/>
    </source>
</evidence>
<dbReference type="SUPFAM" id="SSF53822">
    <property type="entry name" value="Periplasmic binding protein-like I"/>
    <property type="match status" value="1"/>
</dbReference>
<evidence type="ECO:0000313" key="6">
    <source>
        <dbReference type="EMBL" id="KAF4407760.1"/>
    </source>
</evidence>
<evidence type="ECO:0000256" key="3">
    <source>
        <dbReference type="ARBA" id="ARBA00023163"/>
    </source>
</evidence>
<name>A0ABQ7FFZ5_9ACTN</name>
<dbReference type="PROSITE" id="PS50932">
    <property type="entry name" value="HTH_LACI_2"/>
    <property type="match status" value="1"/>
</dbReference>
<reference evidence="6 7" key="1">
    <citation type="submission" date="2019-10" db="EMBL/GenBank/DDBJ databases">
        <title>Streptomyces tenebrisbrunneis sp.nov., an endogenous actinomycete isolated from of Lycium ruthenicum.</title>
        <authorList>
            <person name="Ma L."/>
        </authorList>
    </citation>
    <scope>NUCLEOTIDE SEQUENCE [LARGE SCALE GENOMIC DNA]</scope>
    <source>
        <strain evidence="6 7">TRM 66187</strain>
    </source>
</reference>
<evidence type="ECO:0000256" key="4">
    <source>
        <dbReference type="SAM" id="MobiDB-lite"/>
    </source>
</evidence>
<gene>
    <name evidence="6" type="ORF">GCU69_18025</name>
</gene>
<keyword evidence="3" id="KW-0804">Transcription</keyword>
<evidence type="ECO:0000313" key="7">
    <source>
        <dbReference type="Proteomes" id="UP000621266"/>
    </source>
</evidence>
<dbReference type="Gene3D" id="1.10.260.40">
    <property type="entry name" value="lambda repressor-like DNA-binding domains"/>
    <property type="match status" value="1"/>
</dbReference>
<evidence type="ECO:0000256" key="2">
    <source>
        <dbReference type="ARBA" id="ARBA00023125"/>
    </source>
</evidence>
<accession>A0ABQ7FFZ5</accession>
<keyword evidence="1" id="KW-0805">Transcription regulation</keyword>
<dbReference type="Proteomes" id="UP000621266">
    <property type="component" value="Unassembled WGS sequence"/>
</dbReference>
<dbReference type="InterPro" id="IPR046335">
    <property type="entry name" value="LacI/GalR-like_sensor"/>
</dbReference>
<comment type="caution">
    <text evidence="6">The sequence shown here is derived from an EMBL/GenBank/DDBJ whole genome shotgun (WGS) entry which is preliminary data.</text>
</comment>
<protein>
    <submittedName>
        <fullName evidence="6">LacI family transcriptional regulator</fullName>
    </submittedName>
</protein>
<dbReference type="Gene3D" id="3.40.50.2300">
    <property type="match status" value="2"/>
</dbReference>
<dbReference type="InterPro" id="IPR028082">
    <property type="entry name" value="Peripla_BP_I"/>
</dbReference>
<feature type="domain" description="HTH lacI-type" evidence="5">
    <location>
        <begin position="1"/>
        <end position="53"/>
    </location>
</feature>
<organism evidence="6 7">
    <name type="scientific">Streptomyces lycii</name>
    <dbReference type="NCBI Taxonomy" id="2654337"/>
    <lineage>
        <taxon>Bacteria</taxon>
        <taxon>Bacillati</taxon>
        <taxon>Actinomycetota</taxon>
        <taxon>Actinomycetes</taxon>
        <taxon>Kitasatosporales</taxon>
        <taxon>Streptomycetaceae</taxon>
        <taxon>Streptomyces</taxon>
    </lineage>
</organism>
<dbReference type="Pfam" id="PF00356">
    <property type="entry name" value="LacI"/>
    <property type="match status" value="1"/>
</dbReference>
<dbReference type="InterPro" id="IPR010982">
    <property type="entry name" value="Lambda_DNA-bd_dom_sf"/>
</dbReference>
<dbReference type="PANTHER" id="PTHR30146">
    <property type="entry name" value="LACI-RELATED TRANSCRIPTIONAL REPRESSOR"/>
    <property type="match status" value="1"/>
</dbReference>
<feature type="region of interest" description="Disordered" evidence="4">
    <location>
        <begin position="322"/>
        <end position="357"/>
    </location>
</feature>
<dbReference type="SMART" id="SM00354">
    <property type="entry name" value="HTH_LACI"/>
    <property type="match status" value="1"/>
</dbReference>
<dbReference type="InterPro" id="IPR000843">
    <property type="entry name" value="HTH_LacI"/>
</dbReference>
<dbReference type="EMBL" id="WHPN01000301">
    <property type="protein sequence ID" value="KAF4407760.1"/>
    <property type="molecule type" value="Genomic_DNA"/>
</dbReference>
<dbReference type="CDD" id="cd01392">
    <property type="entry name" value="HTH_LacI"/>
    <property type="match status" value="1"/>
</dbReference>
<dbReference type="Pfam" id="PF13377">
    <property type="entry name" value="Peripla_BP_3"/>
    <property type="match status" value="1"/>
</dbReference>
<keyword evidence="7" id="KW-1185">Reference proteome</keyword>
<keyword evidence="2" id="KW-0238">DNA-binding</keyword>
<dbReference type="CDD" id="cd06267">
    <property type="entry name" value="PBP1_LacI_sugar_binding-like"/>
    <property type="match status" value="1"/>
</dbReference>
<proteinExistence type="predicted"/>
<dbReference type="PANTHER" id="PTHR30146:SF109">
    <property type="entry name" value="HTH-TYPE TRANSCRIPTIONAL REGULATOR GALS"/>
    <property type="match status" value="1"/>
</dbReference>
<sequence>MPDVARRAGVSVSTVSRTLRGLPTVSPATRRKVEQAARELSFSISRSASSLVTGRTGRVAVMVPTLQAWFMGAMLSGLSSALRAADLDLMIYDVPSMAERRRFFERLPARRNADALLVVSFDLSREERGRLDELGMPVVFVSQQTEGRAGVCVDDVEGARRGTQYLVNLGHRRIAFVQTDSGKGFAFSAQERVRGYRKVLAEAGIPVEEDLVICGGIGQRAGADAVARLLTTPQLPTAIFAESDEVAMGVLQALHISRIAVPGTVSVLGFDDHELAELFDLSTVAQSPVEVGRTAGELVRSVLCEEDADDTRQIVLPTRLVLRGSTAPPGTPGDPGGTPDADGLTLAAPASGERPPS</sequence>
<dbReference type="SUPFAM" id="SSF47413">
    <property type="entry name" value="lambda repressor-like DNA-binding domains"/>
    <property type="match status" value="1"/>
</dbReference>
<evidence type="ECO:0000259" key="5">
    <source>
        <dbReference type="PROSITE" id="PS50932"/>
    </source>
</evidence>